<dbReference type="PANTHER" id="PTHR14269">
    <property type="entry name" value="CDP-DIACYLGLYCEROL--GLYCEROL-3-PHOSPHATE 3-PHOSPHATIDYLTRANSFERASE-RELATED"/>
    <property type="match status" value="1"/>
</dbReference>
<evidence type="ECO:0000256" key="2">
    <source>
        <dbReference type="ARBA" id="ARBA00010441"/>
    </source>
</evidence>
<keyword evidence="3" id="KW-0444">Lipid biosynthesis</keyword>
<feature type="transmembrane region" description="Helical" evidence="13">
    <location>
        <begin position="100"/>
        <end position="126"/>
    </location>
</feature>
<dbReference type="EMBL" id="JAUSWO010000001">
    <property type="protein sequence ID" value="MDQ0513757.1"/>
    <property type="molecule type" value="Genomic_DNA"/>
</dbReference>
<dbReference type="PIRSF" id="PIRSF000847">
    <property type="entry name" value="Phos_ph_gly_syn"/>
    <property type="match status" value="1"/>
</dbReference>
<organism evidence="14 15">
    <name type="scientific">Mycoplasmoides fastidiosum</name>
    <dbReference type="NCBI Taxonomy" id="92758"/>
    <lineage>
        <taxon>Bacteria</taxon>
        <taxon>Bacillati</taxon>
        <taxon>Mycoplasmatota</taxon>
        <taxon>Mycoplasmoidales</taxon>
        <taxon>Mycoplasmoidaceae</taxon>
        <taxon>Mycoplasmoides</taxon>
    </lineage>
</organism>
<evidence type="ECO:0000256" key="11">
    <source>
        <dbReference type="NCBIfam" id="TIGR00560"/>
    </source>
</evidence>
<keyword evidence="7" id="KW-0443">Lipid metabolism</keyword>
<evidence type="ECO:0000256" key="3">
    <source>
        <dbReference type="ARBA" id="ARBA00022516"/>
    </source>
</evidence>
<evidence type="ECO:0000256" key="4">
    <source>
        <dbReference type="ARBA" id="ARBA00022679"/>
    </source>
</evidence>
<protein>
    <recommendedName>
        <fullName evidence="11">CDP-diacylglycerol--glycerol-3-phosphate 3-phosphatidyltransferase</fullName>
        <ecNumber evidence="11">2.7.8.5</ecNumber>
    </recommendedName>
</protein>
<evidence type="ECO:0000256" key="8">
    <source>
        <dbReference type="ARBA" id="ARBA00023136"/>
    </source>
</evidence>
<dbReference type="InterPro" id="IPR048254">
    <property type="entry name" value="CDP_ALCOHOL_P_TRANSF_CS"/>
</dbReference>
<dbReference type="PROSITE" id="PS00379">
    <property type="entry name" value="CDP_ALCOHOL_P_TRANSF"/>
    <property type="match status" value="1"/>
</dbReference>
<feature type="transmembrane region" description="Helical" evidence="13">
    <location>
        <begin position="181"/>
        <end position="204"/>
    </location>
</feature>
<evidence type="ECO:0000256" key="10">
    <source>
        <dbReference type="ARBA" id="ARBA00023264"/>
    </source>
</evidence>
<proteinExistence type="inferred from homology"/>
<name>A0ABU0LYH4_9BACT</name>
<evidence type="ECO:0000256" key="12">
    <source>
        <dbReference type="RuleBase" id="RU003750"/>
    </source>
</evidence>
<feature type="transmembrane region" description="Helical" evidence="13">
    <location>
        <begin position="12"/>
        <end position="35"/>
    </location>
</feature>
<keyword evidence="9" id="KW-0594">Phospholipid biosynthesis</keyword>
<evidence type="ECO:0000256" key="1">
    <source>
        <dbReference type="ARBA" id="ARBA00004141"/>
    </source>
</evidence>
<sequence length="219" mass="25144">MPSRIYLHRKNIPNAITIFRIVLALVAVIFYFLAVNNHHYLYTVNFTALNLISSVSQWGFIGACLFFIAAISDFFDGYLARKWKVVSNFGKIVDPIADKVLINGTFLILAINFQIAVAWAVLLFIVRDIMLDSLRMISIRKKIIVSARNLGKWKTFLQIIAILWISLLFSIPITQFQNSNFWFYFIVQNGFTIIALFFSLASFIDYSIVFIKNKVHLGA</sequence>
<dbReference type="InterPro" id="IPR050324">
    <property type="entry name" value="CDP-alcohol_PTase-I"/>
</dbReference>
<gene>
    <name evidence="14" type="ORF">J2Z62_000195</name>
</gene>
<evidence type="ECO:0000256" key="6">
    <source>
        <dbReference type="ARBA" id="ARBA00022989"/>
    </source>
</evidence>
<keyword evidence="4 12" id="KW-0808">Transferase</keyword>
<evidence type="ECO:0000256" key="7">
    <source>
        <dbReference type="ARBA" id="ARBA00023098"/>
    </source>
</evidence>
<dbReference type="InterPro" id="IPR004570">
    <property type="entry name" value="Phosphatidylglycerol_P_synth"/>
</dbReference>
<keyword evidence="15" id="KW-1185">Reference proteome</keyword>
<keyword evidence="6 13" id="KW-1133">Transmembrane helix</keyword>
<comment type="subcellular location">
    <subcellularLocation>
        <location evidence="1">Membrane</location>
        <topology evidence="1">Multi-pass membrane protein</topology>
    </subcellularLocation>
</comment>
<dbReference type="Proteomes" id="UP001240643">
    <property type="component" value="Unassembled WGS sequence"/>
</dbReference>
<comment type="caution">
    <text evidence="14">The sequence shown here is derived from an EMBL/GenBank/DDBJ whole genome shotgun (WGS) entry which is preliminary data.</text>
</comment>
<dbReference type="InterPro" id="IPR000462">
    <property type="entry name" value="CDP-OH_P_trans"/>
</dbReference>
<dbReference type="Pfam" id="PF01066">
    <property type="entry name" value="CDP-OH_P_transf"/>
    <property type="match status" value="1"/>
</dbReference>
<evidence type="ECO:0000313" key="15">
    <source>
        <dbReference type="Proteomes" id="UP001240643"/>
    </source>
</evidence>
<evidence type="ECO:0000256" key="5">
    <source>
        <dbReference type="ARBA" id="ARBA00022692"/>
    </source>
</evidence>
<feature type="transmembrane region" description="Helical" evidence="13">
    <location>
        <begin position="55"/>
        <end position="79"/>
    </location>
</feature>
<dbReference type="NCBIfam" id="TIGR00560">
    <property type="entry name" value="pgsA"/>
    <property type="match status" value="1"/>
</dbReference>
<feature type="transmembrane region" description="Helical" evidence="13">
    <location>
        <begin position="155"/>
        <end position="174"/>
    </location>
</feature>
<dbReference type="PANTHER" id="PTHR14269:SF62">
    <property type="entry name" value="CDP-DIACYLGLYCEROL--GLYCEROL-3-PHOSPHATE 3-PHOSPHATIDYLTRANSFERASE 1, CHLOROPLASTIC"/>
    <property type="match status" value="1"/>
</dbReference>
<reference evidence="14" key="1">
    <citation type="submission" date="2023-07" db="EMBL/GenBank/DDBJ databases">
        <title>Genomic Encyclopedia of Type Strains, Phase IV (KMG-IV): sequencing the most valuable type-strain genomes for metagenomic binning, comparative biology and taxonomic classification.</title>
        <authorList>
            <person name="Goeker M."/>
        </authorList>
    </citation>
    <scope>NUCLEOTIDE SEQUENCE [LARGE SCALE GENOMIC DNA]</scope>
    <source>
        <strain evidence="14">DSM 21204</strain>
    </source>
</reference>
<dbReference type="Gene3D" id="1.20.120.1760">
    <property type="match status" value="1"/>
</dbReference>
<evidence type="ECO:0000256" key="9">
    <source>
        <dbReference type="ARBA" id="ARBA00023209"/>
    </source>
</evidence>
<keyword evidence="8 13" id="KW-0472">Membrane</keyword>
<evidence type="ECO:0000313" key="14">
    <source>
        <dbReference type="EMBL" id="MDQ0513757.1"/>
    </source>
</evidence>
<comment type="similarity">
    <text evidence="2 12">Belongs to the CDP-alcohol phosphatidyltransferase class-I family.</text>
</comment>
<dbReference type="GO" id="GO:0008444">
    <property type="term" value="F:CDP-diacylglycerol-glycerol-3-phosphate 3-phosphatidyltransferase activity"/>
    <property type="evidence" value="ECO:0007669"/>
    <property type="project" value="UniProtKB-EC"/>
</dbReference>
<keyword evidence="10" id="KW-1208">Phospholipid metabolism</keyword>
<accession>A0ABU0LYH4</accession>
<evidence type="ECO:0000256" key="13">
    <source>
        <dbReference type="SAM" id="Phobius"/>
    </source>
</evidence>
<keyword evidence="5 13" id="KW-0812">Transmembrane</keyword>
<dbReference type="EC" id="2.7.8.5" evidence="11"/>
<dbReference type="InterPro" id="IPR043130">
    <property type="entry name" value="CDP-OH_PTrfase_TM_dom"/>
</dbReference>